<gene>
    <name evidence="3" type="ORF">AT15_03970</name>
</gene>
<comment type="caution">
    <text evidence="3">The sequence shown here is derived from an EMBL/GenBank/DDBJ whole genome shotgun (WGS) entry which is preliminary data.</text>
</comment>
<keyword evidence="4" id="KW-1185">Reference proteome</keyword>
<reference evidence="3 4" key="1">
    <citation type="submission" date="2014-02" db="EMBL/GenBank/DDBJ databases">
        <title>Kosmotoga genome sequencing.</title>
        <authorList>
            <person name="Pollo S.M."/>
            <person name="Charchuk R."/>
            <person name="Nesbo C.L."/>
        </authorList>
    </citation>
    <scope>NUCLEOTIDE SEQUENCE [LARGE SCALE GENOMIC DNA]</scope>
    <source>
        <strain evidence="3 4">S304</strain>
    </source>
</reference>
<dbReference type="OrthoDB" id="9769774at2"/>
<evidence type="ECO:0000313" key="3">
    <source>
        <dbReference type="EMBL" id="OAA29156.1"/>
    </source>
</evidence>
<evidence type="ECO:0000313" key="4">
    <source>
        <dbReference type="Proteomes" id="UP000077339"/>
    </source>
</evidence>
<dbReference type="RefSeq" id="WP_068348321.1">
    <property type="nucleotide sequence ID" value="NZ_JFHK01000020.1"/>
</dbReference>
<dbReference type="AlphaFoldDB" id="A0A176JYX8"/>
<dbReference type="Gene3D" id="3.30.450.20">
    <property type="entry name" value="PAS domain"/>
    <property type="match status" value="1"/>
</dbReference>
<dbReference type="InterPro" id="IPR012312">
    <property type="entry name" value="Hemerythrin-like"/>
</dbReference>
<dbReference type="SUPFAM" id="SSF55785">
    <property type="entry name" value="PYP-like sensor domain (PAS domain)"/>
    <property type="match status" value="1"/>
</dbReference>
<feature type="domain" description="DUF438" evidence="2">
    <location>
        <begin position="11"/>
        <end position="76"/>
    </location>
</feature>
<evidence type="ECO:0000259" key="1">
    <source>
        <dbReference type="Pfam" id="PF01814"/>
    </source>
</evidence>
<dbReference type="Gene3D" id="1.20.120.520">
    <property type="entry name" value="nmb1532 protein domain like"/>
    <property type="match status" value="1"/>
</dbReference>
<organism evidence="3 4">
    <name type="scientific">Kosmotoga arenicorallina S304</name>
    <dbReference type="NCBI Taxonomy" id="1453497"/>
    <lineage>
        <taxon>Bacteria</taxon>
        <taxon>Thermotogati</taxon>
        <taxon>Thermotogota</taxon>
        <taxon>Thermotogae</taxon>
        <taxon>Kosmotogales</taxon>
        <taxon>Kosmotogaceae</taxon>
        <taxon>Kosmotoga</taxon>
    </lineage>
</organism>
<evidence type="ECO:0000259" key="2">
    <source>
        <dbReference type="Pfam" id="PF04282"/>
    </source>
</evidence>
<feature type="domain" description="Hemerythrin-like" evidence="1">
    <location>
        <begin position="87"/>
        <end position="212"/>
    </location>
</feature>
<dbReference type="Proteomes" id="UP000077339">
    <property type="component" value="Unassembled WGS sequence"/>
</dbReference>
<dbReference type="PATRIC" id="fig|1453497.3.peg.786"/>
<dbReference type="STRING" id="1453497.AT15_03970"/>
<accession>A0A176JYX8</accession>
<dbReference type="Pfam" id="PF13596">
    <property type="entry name" value="PAS_10"/>
    <property type="match status" value="1"/>
</dbReference>
<dbReference type="PANTHER" id="PTHR39966">
    <property type="entry name" value="BLL2471 PROTEIN-RELATED"/>
    <property type="match status" value="1"/>
</dbReference>
<dbReference type="Pfam" id="PF01814">
    <property type="entry name" value="Hemerythrin"/>
    <property type="match status" value="1"/>
</dbReference>
<name>A0A176JYX8_9BACT</name>
<proteinExistence type="predicted"/>
<dbReference type="InterPro" id="IPR007380">
    <property type="entry name" value="DUF438"/>
</dbReference>
<dbReference type="EMBL" id="JFHK01000020">
    <property type="protein sequence ID" value="OAA29156.1"/>
    <property type="molecule type" value="Genomic_DNA"/>
</dbReference>
<dbReference type="GO" id="GO:0005886">
    <property type="term" value="C:plasma membrane"/>
    <property type="evidence" value="ECO:0007669"/>
    <property type="project" value="TreeGrafter"/>
</dbReference>
<dbReference type="PANTHER" id="PTHR39966:SF3">
    <property type="entry name" value="DUF438 DOMAIN-CONTAINING PROTEIN"/>
    <property type="match status" value="1"/>
</dbReference>
<sequence>MLDNSEKREMLKKMLKKLHNNPEKLESIKTQFSGLIRELTPVDISRVEQELIEEGIPAESIQLMCDAHLELFKKAIVEDEIEVEPWHPIHILVEEHRDMMNQFDNFRKFMLEKIENIGEMLSKTLEYFDQLELYFLKEENGLFPFIEKHGVVQPPAIMWKEHDQLREWRKELKRLSENPHENHKEIANLALAITELLTDHVYKEHKVLFPTALKLVSPEEWKEARKAFDEIGYFSYKPSPFYLENQVPQISESLINLGSGYMTPEQLKLMLDHLPFDITFVDETDTVKFFSENPERIFTRTRAIVGRKVQNCHPPKSVDIVNKILKDFKERKRNDADFWLKLGDKYIYIKYIAIRDSAGKYIGTLEVSQNIAPIQKISGEKRIYDEKKEV</sequence>
<dbReference type="InterPro" id="IPR035965">
    <property type="entry name" value="PAS-like_dom_sf"/>
</dbReference>
<protein>
    <submittedName>
        <fullName evidence="3">Hemerythrin</fullName>
    </submittedName>
</protein>
<dbReference type="Pfam" id="PF04282">
    <property type="entry name" value="DUF438"/>
    <property type="match status" value="1"/>
</dbReference>